<feature type="compositionally biased region" description="Basic and acidic residues" evidence="1">
    <location>
        <begin position="57"/>
        <end position="66"/>
    </location>
</feature>
<name>A0A1Q3EE37_LENED</name>
<evidence type="ECO:0000313" key="4">
    <source>
        <dbReference type="Proteomes" id="UP000188533"/>
    </source>
</evidence>
<feature type="transmembrane region" description="Helical" evidence="2">
    <location>
        <begin position="1005"/>
        <end position="1030"/>
    </location>
</feature>
<organism evidence="3 4">
    <name type="scientific">Lentinula edodes</name>
    <name type="common">Shiitake mushroom</name>
    <name type="synonym">Lentinus edodes</name>
    <dbReference type="NCBI Taxonomy" id="5353"/>
    <lineage>
        <taxon>Eukaryota</taxon>
        <taxon>Fungi</taxon>
        <taxon>Dikarya</taxon>
        <taxon>Basidiomycota</taxon>
        <taxon>Agaricomycotina</taxon>
        <taxon>Agaricomycetes</taxon>
        <taxon>Agaricomycetidae</taxon>
        <taxon>Agaricales</taxon>
        <taxon>Marasmiineae</taxon>
        <taxon>Omphalotaceae</taxon>
        <taxon>Lentinula</taxon>
    </lineage>
</organism>
<evidence type="ECO:0000313" key="3">
    <source>
        <dbReference type="EMBL" id="GAW05485.1"/>
    </source>
</evidence>
<protein>
    <submittedName>
        <fullName evidence="3">Uncharacterized protein</fullName>
    </submittedName>
</protein>
<dbReference type="AlphaFoldDB" id="A0A1Q3EE37"/>
<keyword evidence="4" id="KW-1185">Reference proteome</keyword>
<feature type="compositionally biased region" description="Polar residues" evidence="1">
    <location>
        <begin position="37"/>
        <end position="47"/>
    </location>
</feature>
<keyword evidence="2" id="KW-0812">Transmembrane</keyword>
<dbReference type="EMBL" id="BDGU01000252">
    <property type="protein sequence ID" value="GAW05485.1"/>
    <property type="molecule type" value="Genomic_DNA"/>
</dbReference>
<feature type="transmembrane region" description="Helical" evidence="2">
    <location>
        <begin position="1036"/>
        <end position="1057"/>
    </location>
</feature>
<evidence type="ECO:0000256" key="2">
    <source>
        <dbReference type="SAM" id="Phobius"/>
    </source>
</evidence>
<feature type="region of interest" description="Disordered" evidence="1">
    <location>
        <begin position="1"/>
        <end position="117"/>
    </location>
</feature>
<accession>A0A1Q3EE37</accession>
<keyword evidence="2" id="KW-1133">Transmembrane helix</keyword>
<keyword evidence="2" id="KW-0472">Membrane</keyword>
<proteinExistence type="predicted"/>
<feature type="compositionally biased region" description="Basic and acidic residues" evidence="1">
    <location>
        <begin position="97"/>
        <end position="117"/>
    </location>
</feature>
<reference evidence="3 4" key="1">
    <citation type="submission" date="2016-08" db="EMBL/GenBank/DDBJ databases">
        <authorList>
            <consortium name="Lentinula edodes genome sequencing consortium"/>
            <person name="Sakamoto Y."/>
            <person name="Nakade K."/>
            <person name="Sato S."/>
            <person name="Yoshida Y."/>
            <person name="Miyazaki K."/>
            <person name="Natsume S."/>
            <person name="Konno N."/>
        </authorList>
    </citation>
    <scope>NUCLEOTIDE SEQUENCE [LARGE SCALE GENOMIC DNA]</scope>
    <source>
        <strain evidence="3 4">NBRC 111202</strain>
    </source>
</reference>
<reference evidence="3 4" key="2">
    <citation type="submission" date="2017-02" db="EMBL/GenBank/DDBJ databases">
        <title>A genome survey and senescence transcriptome analysis in Lentinula edodes.</title>
        <authorList>
            <person name="Sakamoto Y."/>
            <person name="Nakade K."/>
            <person name="Sato S."/>
            <person name="Yoshida Y."/>
            <person name="Miyazaki K."/>
            <person name="Natsume S."/>
            <person name="Konno N."/>
        </authorList>
    </citation>
    <scope>NUCLEOTIDE SEQUENCE [LARGE SCALE GENOMIC DNA]</scope>
    <source>
        <strain evidence="3 4">NBRC 111202</strain>
    </source>
</reference>
<gene>
    <name evidence="3" type="ORF">LENED_007346</name>
</gene>
<comment type="caution">
    <text evidence="3">The sequence shown here is derived from an EMBL/GenBank/DDBJ whole genome shotgun (WGS) entry which is preliminary data.</text>
</comment>
<dbReference type="Proteomes" id="UP000188533">
    <property type="component" value="Unassembled WGS sequence"/>
</dbReference>
<dbReference type="STRING" id="5353.A0A1Q3EE37"/>
<evidence type="ECO:0000256" key="1">
    <source>
        <dbReference type="SAM" id="MobiDB-lite"/>
    </source>
</evidence>
<sequence length="1245" mass="142026">MPNAADSRISVSFGKHKRTSKNDRAKRTAAARLVRTTKYTTSHSNPAPSDEELSDPDNDKENDAVDRPTPSDPLEKQKKRARTLKSEVDKFRKKAKYWQEKAQQSKEREQRLGNAPIERENDLREVIEKQYTEIQEKNGKIEGLEQEVERQRIREEDTKESVQIRLKEYQRQIHALKAKTSRIPGRLATAAKHIARTYNNKADEERTFFLKNSDGVIPDEARDVFLDLVSMDAVPANKVTRVFKRIAGVFGIEVEGDVSRRSVGRITKEGGNASKLQLINSLKDAKGITLSGDGTTHKNETYESKFATIITPDKKLQFFLGLKMAVNHTSETQLAGWIETTEELFHLAYQSGLILEDDARVFWNLVTGFHSDHAADQKKLFELLKKWKEQLEREVRGERAIKQLTDNEYACLIFQGSQVLVQKVGGPAAWDALSTEERIHRIDEMRKQVIRDIGEAEFEKLSEGEKAEVDLILWAGCCMHKEMNAFKGGCIGLDEYWNKNPHLPPPILLPNRDNAAAIKQAAGTEAAERATARSERGAIKVASLAGAIFRHKDRKRGQQDTLRFYFDQKLGFNLAFPDTSNTRFQSHAEACALIITHMDLFIEFLTYVQHNKGSGKLNHMEKNVLDGLNDPATRQEFCVITLYWLAISVPYMREIRGPQAKEDNVLKLGSLHQQVIDHIDVLIEEPERLLGPDASATRGSLDGHCWERPDAFYAAQKHASQQLPQVRGLLVHFLKKAKESWLRFMLEFEEGGALSRATPEQIERAWMEKTNDLNEGAFGSYRQTSRMNPTMSLDQYNARQMYKFNQTSAYLHTLSPEMRQWLRKITRTQDESGANRQERIHMAQHRQEVADKRITKDLERREKRQAAAKAVDAVTPILALTELDYRVSRAQGTAGYFPVPEITLQLKWHKQHGVKDAVPQTESAWGKREEKMRLLRSAIEKYADANASQYLHIPHIASHNWSYIFATFSFPICIHSFGYFSTLARCLLFPPKLLKICRSDLRGDYIFFTSLISCSSLQSFAPPLVTTIFYSMSAAYSSTLIIILTFLLGVISFPVALPPRDNQLEARMPPVGSVILGGLQLRLMCSRVTTEGDFEMIGGTHSKNHGRPIAYDELQWETWALCIRTDCFTTAIDSKQTDPDKRSVPIFIHFELPFREGSTKRVPTHPLHAKIDWGTVETKTEYFAKFEAVKFHSNLDFLQKCVAILLRDHMLYTTDEKDKKKKTLLTTVPEWDRLYQIMLHVGASG</sequence>
<feature type="transmembrane region" description="Helical" evidence="2">
    <location>
        <begin position="961"/>
        <end position="984"/>
    </location>
</feature>